<accession>B6ADT2</accession>
<dbReference type="VEuPathDB" id="CryptoDB:CMU_008640"/>
<evidence type="ECO:0000256" key="2">
    <source>
        <dbReference type="SAM" id="Phobius"/>
    </source>
</evidence>
<evidence type="ECO:0000313" key="5">
    <source>
        <dbReference type="Proteomes" id="UP000001460"/>
    </source>
</evidence>
<dbReference type="PANTHER" id="PTHR19308">
    <property type="entry name" value="PHOSPHATIDYLCHOLINE TRANSFER PROTEIN"/>
    <property type="match status" value="1"/>
</dbReference>
<feature type="transmembrane region" description="Helical" evidence="2">
    <location>
        <begin position="203"/>
        <end position="224"/>
    </location>
</feature>
<keyword evidence="2" id="KW-0812">Transmembrane</keyword>
<keyword evidence="2" id="KW-1133">Transmembrane helix</keyword>
<dbReference type="GO" id="GO:0005737">
    <property type="term" value="C:cytoplasm"/>
    <property type="evidence" value="ECO:0007669"/>
    <property type="project" value="UniProtKB-ARBA"/>
</dbReference>
<dbReference type="PANTHER" id="PTHR19308:SF56">
    <property type="entry name" value="START DOMAIN-CONTAINING PROTEIN"/>
    <property type="match status" value="1"/>
</dbReference>
<dbReference type="STRING" id="441375.B6ADT2"/>
<protein>
    <recommendedName>
        <fullName evidence="3">START domain-containing protein</fullName>
    </recommendedName>
</protein>
<feature type="transmembrane region" description="Helical" evidence="2">
    <location>
        <begin position="388"/>
        <end position="411"/>
    </location>
</feature>
<dbReference type="EMBL" id="DS989729">
    <property type="protein sequence ID" value="EEA06373.1"/>
    <property type="molecule type" value="Genomic_DNA"/>
</dbReference>
<reference evidence="4" key="1">
    <citation type="submission" date="2008-06" db="EMBL/GenBank/DDBJ databases">
        <authorList>
            <person name="Lorenzi H."/>
            <person name="Inman J."/>
            <person name="Miller J."/>
            <person name="Schobel S."/>
            <person name="Amedeo P."/>
            <person name="Caler E.V."/>
            <person name="da Silva J."/>
        </authorList>
    </citation>
    <scope>NUCLEOTIDE SEQUENCE [LARGE SCALE GENOMIC DNA]</scope>
    <source>
        <strain evidence="4">RN66</strain>
    </source>
</reference>
<dbReference type="Gene3D" id="3.30.530.20">
    <property type="match status" value="1"/>
</dbReference>
<evidence type="ECO:0000259" key="3">
    <source>
        <dbReference type="PROSITE" id="PS50848"/>
    </source>
</evidence>
<proteinExistence type="predicted"/>
<dbReference type="InterPro" id="IPR051213">
    <property type="entry name" value="START_lipid_transfer"/>
</dbReference>
<feature type="transmembrane region" description="Helical" evidence="2">
    <location>
        <begin position="423"/>
        <end position="444"/>
    </location>
</feature>
<keyword evidence="5" id="KW-1185">Reference proteome</keyword>
<evidence type="ECO:0000256" key="1">
    <source>
        <dbReference type="SAM" id="MobiDB-lite"/>
    </source>
</evidence>
<dbReference type="GO" id="GO:0008289">
    <property type="term" value="F:lipid binding"/>
    <property type="evidence" value="ECO:0007669"/>
    <property type="project" value="InterPro"/>
</dbReference>
<dbReference type="OrthoDB" id="196858at2759"/>
<name>B6ADT2_CRYMR</name>
<dbReference type="PROSITE" id="PS50848">
    <property type="entry name" value="START"/>
    <property type="match status" value="1"/>
</dbReference>
<evidence type="ECO:0000313" key="4">
    <source>
        <dbReference type="EMBL" id="EEA06373.1"/>
    </source>
</evidence>
<dbReference type="InterPro" id="IPR002913">
    <property type="entry name" value="START_lipid-bd_dom"/>
</dbReference>
<feature type="transmembrane region" description="Helical" evidence="2">
    <location>
        <begin position="357"/>
        <end position="376"/>
    </location>
</feature>
<feature type="transmembrane region" description="Helical" evidence="2">
    <location>
        <begin position="599"/>
        <end position="618"/>
    </location>
</feature>
<feature type="region of interest" description="Disordered" evidence="1">
    <location>
        <begin position="956"/>
        <end position="978"/>
    </location>
</feature>
<dbReference type="RefSeq" id="XP_002140722.1">
    <property type="nucleotide sequence ID" value="XM_002140686.1"/>
</dbReference>
<organism evidence="4 5">
    <name type="scientific">Cryptosporidium muris (strain RN66)</name>
    <dbReference type="NCBI Taxonomy" id="441375"/>
    <lineage>
        <taxon>Eukaryota</taxon>
        <taxon>Sar</taxon>
        <taxon>Alveolata</taxon>
        <taxon>Apicomplexa</taxon>
        <taxon>Conoidasida</taxon>
        <taxon>Coccidia</taxon>
        <taxon>Eucoccidiorida</taxon>
        <taxon>Eimeriorina</taxon>
        <taxon>Cryptosporidiidae</taxon>
        <taxon>Cryptosporidium</taxon>
    </lineage>
</organism>
<feature type="transmembrane region" description="Helical" evidence="2">
    <location>
        <begin position="244"/>
        <end position="264"/>
    </location>
</feature>
<dbReference type="Proteomes" id="UP000001460">
    <property type="component" value="Unassembled WGS sequence"/>
</dbReference>
<dbReference type="SUPFAM" id="SSF55961">
    <property type="entry name" value="Bet v1-like"/>
    <property type="match status" value="1"/>
</dbReference>
<feature type="domain" description="START" evidence="3">
    <location>
        <begin position="1117"/>
        <end position="1277"/>
    </location>
</feature>
<dbReference type="InterPro" id="IPR023393">
    <property type="entry name" value="START-like_dom_sf"/>
</dbReference>
<keyword evidence="2" id="KW-0472">Membrane</keyword>
<dbReference type="AlphaFoldDB" id="B6ADT2"/>
<dbReference type="eggNOG" id="ENOG502SFN8">
    <property type="taxonomic scope" value="Eukaryota"/>
</dbReference>
<feature type="transmembrane region" description="Helical" evidence="2">
    <location>
        <begin position="549"/>
        <end position="578"/>
    </location>
</feature>
<dbReference type="CDD" id="cd00177">
    <property type="entry name" value="START"/>
    <property type="match status" value="1"/>
</dbReference>
<gene>
    <name evidence="4" type="ORF">CMU_008640</name>
</gene>
<feature type="transmembrane region" description="Helical" evidence="2">
    <location>
        <begin position="325"/>
        <end position="345"/>
    </location>
</feature>
<dbReference type="OMA" id="EWSNIND"/>
<feature type="compositionally biased region" description="Low complexity" evidence="1">
    <location>
        <begin position="967"/>
        <end position="978"/>
    </location>
</feature>
<sequence length="1277" mass="146472">MVFSKFFPGFWAHPRKRLPEDNVESLEESESHFLLILRQTEKGRVIANCVKQCSQFLVFDFSNSEHKDNLIKLVVSLNLSNDKIISQVEELKPSDKSRFWGDWPPPFSWLFLLGIALYDEISVIPEWEFHIDSMIPLHNGESLFELLQESKNFFYGGITLKSIPEYQESSDSRLSRQVNFLAPALFNIMCNWCDYFGPTTLTWLWLIFSSLFVSFVSLGINIFFKLTQYQLNLGQSVESTATSYILISTPLICSFGLVFLTSLADQFPLPNFNEEKLIQFIILKSKAPVRTAKVYQSEYRISGITELIHSIIAKAYISNYIPNSYSSFLVSMAMLSIATILYFSLGYYSTLFWLIQTNYGVFFFTMLISHFLFRIFCEMEINLNFKNMGNLVIFALPVQIKNLGVFLFYILFKKLFKDNSKYYLPLTMCLIILVHFVAQVINFLPFSAKYIAFKLGPSQEINRASLGDQLRCYSIQSSRKETRISLKYPKESNKCNELLINSGNGNEYIKEPEQFPQEFDIYSAEDNTYYKETYSTLYQDMECFSLLQLMVYSICTQFPVTASFILTISGILLIIIFCGKLLMQSTRPWLLQFTLSHKIWQLILETNMMLVILFVSAWDISKGLKTYVIILTICIRIISNVNYSCDILRFISETIVLSLFRLIPGIYTQTSQISDKSLSSIIDKVIERHHILPPLGLTSPIPKIQPLINSGDVSLIKSRKSALNISPLPPLTTPPLSMLLKFRGYWCLLRNHSDSLQELNAALGVSWIIRRAVDKLNPVVHYDVDISKGLIVVSTTLGMGINNKITLVIEKENNSVIKDDQALISPQTSGCLPIGQDEDLYLNKQSTSKRRRSSNKYIVIEQPNTTCQWSEDMSVILETRQHKDGFKMVEMRRIISSSKLPFQIKGNDGKIIDSQDQDILCYKVILKGCKSSLNSKNILLVCSRYFKRKEDPIKEKQGEKLSNGKCSASPSEKSSLVSSSDEQVFSQSATSQDLSLKNDLNSPWFLGSNTDFPKSVQHLADNEDQFLSIVEKKKGELLSRTDELLAEVDEGFLKWSLERSSNGFKIYKKDFQNAPFMSCGITTIKLQNRNDCQVDSNNIKINKFIFTCVKDIVDYIWDSSTKVYYDPMVEYCKPLYYFKSNPNICIVYQAFKGQWGVAGRDFVVICYRLKRNFRGNNHSTNSSCPIKDSNCSNSMREEEILLTQSVEWSNINDSYVRAQNYFATYIFRPGSKDNEIQLIYLNQVDLQTVGISAWIIKKVILDQMNSVAMLRDIIQKS</sequence>
<dbReference type="GeneID" id="6995865"/>